<evidence type="ECO:0000313" key="2">
    <source>
        <dbReference type="Proteomes" id="UP001164929"/>
    </source>
</evidence>
<protein>
    <submittedName>
        <fullName evidence="1">Uncharacterized protein</fullName>
    </submittedName>
</protein>
<name>A0AAD6R129_9ROSI</name>
<comment type="caution">
    <text evidence="1">The sequence shown here is derived from an EMBL/GenBank/DDBJ whole genome shotgun (WGS) entry which is preliminary data.</text>
</comment>
<dbReference type="Proteomes" id="UP001164929">
    <property type="component" value="Chromosome 4"/>
</dbReference>
<keyword evidence="2" id="KW-1185">Reference proteome</keyword>
<reference evidence="1 2" key="1">
    <citation type="journal article" date="2023" name="Mol. Ecol. Resour.">
        <title>Chromosome-level genome assembly of a triploid poplar Populus alba 'Berolinensis'.</title>
        <authorList>
            <person name="Chen S."/>
            <person name="Yu Y."/>
            <person name="Wang X."/>
            <person name="Wang S."/>
            <person name="Zhang T."/>
            <person name="Zhou Y."/>
            <person name="He R."/>
            <person name="Meng N."/>
            <person name="Wang Y."/>
            <person name="Liu W."/>
            <person name="Liu Z."/>
            <person name="Liu J."/>
            <person name="Guo Q."/>
            <person name="Huang H."/>
            <person name="Sederoff R.R."/>
            <person name="Wang G."/>
            <person name="Qu G."/>
            <person name="Chen S."/>
        </authorList>
    </citation>
    <scope>NUCLEOTIDE SEQUENCE [LARGE SCALE GENOMIC DNA]</scope>
    <source>
        <strain evidence="1">SC-2020</strain>
    </source>
</reference>
<gene>
    <name evidence="1" type="ORF">NC653_010374</name>
</gene>
<sequence>MELWIDDGNGKVEMDRCRTDDVQSFRDTEITTLK</sequence>
<organism evidence="1 2">
    <name type="scientific">Populus alba x Populus x berolinensis</name>
    <dbReference type="NCBI Taxonomy" id="444605"/>
    <lineage>
        <taxon>Eukaryota</taxon>
        <taxon>Viridiplantae</taxon>
        <taxon>Streptophyta</taxon>
        <taxon>Embryophyta</taxon>
        <taxon>Tracheophyta</taxon>
        <taxon>Spermatophyta</taxon>
        <taxon>Magnoliopsida</taxon>
        <taxon>eudicotyledons</taxon>
        <taxon>Gunneridae</taxon>
        <taxon>Pentapetalae</taxon>
        <taxon>rosids</taxon>
        <taxon>fabids</taxon>
        <taxon>Malpighiales</taxon>
        <taxon>Salicaceae</taxon>
        <taxon>Saliceae</taxon>
        <taxon>Populus</taxon>
    </lineage>
</organism>
<proteinExistence type="predicted"/>
<evidence type="ECO:0000313" key="1">
    <source>
        <dbReference type="EMBL" id="KAJ6999622.1"/>
    </source>
</evidence>
<accession>A0AAD6R129</accession>
<dbReference type="EMBL" id="JAQIZT010000004">
    <property type="protein sequence ID" value="KAJ6999622.1"/>
    <property type="molecule type" value="Genomic_DNA"/>
</dbReference>
<dbReference type="AlphaFoldDB" id="A0AAD6R129"/>